<organism evidence="2 3">
    <name type="scientific">Paenibacillus uliginis N3/975</name>
    <dbReference type="NCBI Taxonomy" id="1313296"/>
    <lineage>
        <taxon>Bacteria</taxon>
        <taxon>Bacillati</taxon>
        <taxon>Bacillota</taxon>
        <taxon>Bacilli</taxon>
        <taxon>Bacillales</taxon>
        <taxon>Paenibacillaceae</taxon>
        <taxon>Paenibacillus</taxon>
    </lineage>
</organism>
<keyword evidence="3" id="KW-1185">Reference proteome</keyword>
<evidence type="ECO:0000313" key="2">
    <source>
        <dbReference type="EMBL" id="SMF81129.1"/>
    </source>
</evidence>
<gene>
    <name evidence="2" type="ORF">SAMN05661091_1938</name>
</gene>
<proteinExistence type="predicted"/>
<feature type="transmembrane region" description="Helical" evidence="1">
    <location>
        <begin position="6"/>
        <end position="25"/>
    </location>
</feature>
<dbReference type="STRING" id="1313296.SAMN05661091_1938"/>
<feature type="transmembrane region" description="Helical" evidence="1">
    <location>
        <begin position="37"/>
        <end position="58"/>
    </location>
</feature>
<keyword evidence="1" id="KW-1133">Transmembrane helix</keyword>
<protein>
    <submittedName>
        <fullName evidence="2">Uncharacterized protein</fullName>
    </submittedName>
</protein>
<dbReference type="AlphaFoldDB" id="A0A1X7H7P6"/>
<dbReference type="Proteomes" id="UP000192940">
    <property type="component" value="Chromosome I"/>
</dbReference>
<keyword evidence="1" id="KW-0472">Membrane</keyword>
<dbReference type="EMBL" id="LT840184">
    <property type="protein sequence ID" value="SMF81129.1"/>
    <property type="molecule type" value="Genomic_DNA"/>
</dbReference>
<sequence length="70" mass="7953">METFAQSAFVMALLICVGWLFIKTTKLNEKHSLNSKILRWTGYGLIVMTIFLIVYGVLQNFAAESHSYGH</sequence>
<accession>A0A1X7H7P6</accession>
<name>A0A1X7H7P6_9BACL</name>
<keyword evidence="1" id="KW-0812">Transmembrane</keyword>
<reference evidence="2 3" key="1">
    <citation type="submission" date="2017-04" db="EMBL/GenBank/DDBJ databases">
        <authorList>
            <person name="Afonso C.L."/>
            <person name="Miller P.J."/>
            <person name="Scott M.A."/>
            <person name="Spackman E."/>
            <person name="Goraichik I."/>
            <person name="Dimitrov K.M."/>
            <person name="Suarez D.L."/>
            <person name="Swayne D.E."/>
        </authorList>
    </citation>
    <scope>NUCLEOTIDE SEQUENCE [LARGE SCALE GENOMIC DNA]</scope>
    <source>
        <strain evidence="2 3">N3/975</strain>
    </source>
</reference>
<evidence type="ECO:0000256" key="1">
    <source>
        <dbReference type="SAM" id="Phobius"/>
    </source>
</evidence>
<evidence type="ECO:0000313" key="3">
    <source>
        <dbReference type="Proteomes" id="UP000192940"/>
    </source>
</evidence>